<evidence type="ECO:0000256" key="1">
    <source>
        <dbReference type="SAM" id="MobiDB-lite"/>
    </source>
</evidence>
<dbReference type="EMBL" id="JAUEPO010000002">
    <property type="protein sequence ID" value="KAK3331595.1"/>
    <property type="molecule type" value="Genomic_DNA"/>
</dbReference>
<protein>
    <submittedName>
        <fullName evidence="3">Uncharacterized protein</fullName>
    </submittedName>
</protein>
<name>A0AAE0MGQ3_9PEZI</name>
<reference evidence="3" key="1">
    <citation type="journal article" date="2023" name="Mol. Phylogenet. Evol.">
        <title>Genome-scale phylogeny and comparative genomics of the fungal order Sordariales.</title>
        <authorList>
            <person name="Hensen N."/>
            <person name="Bonometti L."/>
            <person name="Westerberg I."/>
            <person name="Brannstrom I.O."/>
            <person name="Guillou S."/>
            <person name="Cros-Aarteil S."/>
            <person name="Calhoun S."/>
            <person name="Haridas S."/>
            <person name="Kuo A."/>
            <person name="Mondo S."/>
            <person name="Pangilinan J."/>
            <person name="Riley R."/>
            <person name="LaButti K."/>
            <person name="Andreopoulos B."/>
            <person name="Lipzen A."/>
            <person name="Chen C."/>
            <person name="Yan M."/>
            <person name="Daum C."/>
            <person name="Ng V."/>
            <person name="Clum A."/>
            <person name="Steindorff A."/>
            <person name="Ohm R.A."/>
            <person name="Martin F."/>
            <person name="Silar P."/>
            <person name="Natvig D.O."/>
            <person name="Lalanne C."/>
            <person name="Gautier V."/>
            <person name="Ament-Velasquez S.L."/>
            <person name="Kruys A."/>
            <person name="Hutchinson M.I."/>
            <person name="Powell A.J."/>
            <person name="Barry K."/>
            <person name="Miller A.N."/>
            <person name="Grigoriev I.V."/>
            <person name="Debuchy R."/>
            <person name="Gladieux P."/>
            <person name="Hiltunen Thoren M."/>
            <person name="Johannesson H."/>
        </authorList>
    </citation>
    <scope>NUCLEOTIDE SEQUENCE</scope>
    <source>
        <strain evidence="3">SMH4131-1</strain>
    </source>
</reference>
<feature type="region of interest" description="Disordered" evidence="1">
    <location>
        <begin position="1"/>
        <end position="44"/>
    </location>
</feature>
<evidence type="ECO:0000313" key="3">
    <source>
        <dbReference type="EMBL" id="KAK3331595.1"/>
    </source>
</evidence>
<proteinExistence type="predicted"/>
<keyword evidence="4" id="KW-1185">Reference proteome</keyword>
<reference evidence="3" key="2">
    <citation type="submission" date="2023-06" db="EMBL/GenBank/DDBJ databases">
        <authorList>
            <consortium name="Lawrence Berkeley National Laboratory"/>
            <person name="Haridas S."/>
            <person name="Hensen N."/>
            <person name="Bonometti L."/>
            <person name="Westerberg I."/>
            <person name="Brannstrom I.O."/>
            <person name="Guillou S."/>
            <person name="Cros-Aarteil S."/>
            <person name="Calhoun S."/>
            <person name="Kuo A."/>
            <person name="Mondo S."/>
            <person name="Pangilinan J."/>
            <person name="Riley R."/>
            <person name="Labutti K."/>
            <person name="Andreopoulos B."/>
            <person name="Lipzen A."/>
            <person name="Chen C."/>
            <person name="Yanf M."/>
            <person name="Daum C."/>
            <person name="Ng V."/>
            <person name="Clum A."/>
            <person name="Steindorff A."/>
            <person name="Ohm R."/>
            <person name="Martin F."/>
            <person name="Silar P."/>
            <person name="Natvig D."/>
            <person name="Lalanne C."/>
            <person name="Gautier V."/>
            <person name="Ament-Velasquez S.L."/>
            <person name="Kruys A."/>
            <person name="Hutchinson M.I."/>
            <person name="Powell A.J."/>
            <person name="Barry K."/>
            <person name="Miller A.N."/>
            <person name="Grigoriev I.V."/>
            <person name="Debuchy R."/>
            <person name="Gladieux P."/>
            <person name="Thoren M.H."/>
            <person name="Johannesson H."/>
        </authorList>
    </citation>
    <scope>NUCLEOTIDE SEQUENCE</scope>
    <source>
        <strain evidence="3">SMH4131-1</strain>
    </source>
</reference>
<evidence type="ECO:0000256" key="2">
    <source>
        <dbReference type="SAM" id="Phobius"/>
    </source>
</evidence>
<feature type="transmembrane region" description="Helical" evidence="2">
    <location>
        <begin position="123"/>
        <end position="144"/>
    </location>
</feature>
<dbReference type="AlphaFoldDB" id="A0AAE0MGQ3"/>
<dbReference type="Proteomes" id="UP001286456">
    <property type="component" value="Unassembled WGS sequence"/>
</dbReference>
<accession>A0AAE0MGQ3</accession>
<sequence length="202" mass="21244">MPPKGNDDLAPSNSGRERDNGVREPTERFVSTGTQTDDELDHGRLPRNVLYPRLPAPRLPAPQLLAPRLPADGRLRLPAIRPEVPPRQGLGAQRARTLVRLSGVSRSAWVSGSMESLRMLEALAVLAVLAFLAFLAVLAAAVVLEVPVVVAAAVEVMDVVVLAVLAVTAVMVATVILEETAATVVTAGDNSGSDGVNEKHGS</sequence>
<keyword evidence="2" id="KW-1133">Transmembrane helix</keyword>
<evidence type="ECO:0000313" key="4">
    <source>
        <dbReference type="Proteomes" id="UP001286456"/>
    </source>
</evidence>
<organism evidence="3 4">
    <name type="scientific">Cercophora scortea</name>
    <dbReference type="NCBI Taxonomy" id="314031"/>
    <lineage>
        <taxon>Eukaryota</taxon>
        <taxon>Fungi</taxon>
        <taxon>Dikarya</taxon>
        <taxon>Ascomycota</taxon>
        <taxon>Pezizomycotina</taxon>
        <taxon>Sordariomycetes</taxon>
        <taxon>Sordariomycetidae</taxon>
        <taxon>Sordariales</taxon>
        <taxon>Lasiosphaeriaceae</taxon>
        <taxon>Cercophora</taxon>
    </lineage>
</organism>
<keyword evidence="2" id="KW-0472">Membrane</keyword>
<gene>
    <name evidence="3" type="ORF">B0T19DRAFT_438483</name>
</gene>
<comment type="caution">
    <text evidence="3">The sequence shown here is derived from an EMBL/GenBank/DDBJ whole genome shotgun (WGS) entry which is preliminary data.</text>
</comment>
<feature type="transmembrane region" description="Helical" evidence="2">
    <location>
        <begin position="156"/>
        <end position="177"/>
    </location>
</feature>
<keyword evidence="2" id="KW-0812">Transmembrane</keyword>
<feature type="compositionally biased region" description="Basic and acidic residues" evidence="1">
    <location>
        <begin position="15"/>
        <end position="27"/>
    </location>
</feature>